<name>A0A0A2M943_9FLAO</name>
<reference evidence="1 2" key="1">
    <citation type="submission" date="2013-09" db="EMBL/GenBank/DDBJ databases">
        <authorList>
            <person name="Zeng Z."/>
            <person name="Chen C."/>
        </authorList>
    </citation>
    <scope>NUCLEOTIDE SEQUENCE [LARGE SCALE GENOMIC DNA]</scope>
    <source>
        <strain evidence="1 2">GH29-5</strain>
    </source>
</reference>
<dbReference type="Proteomes" id="UP000030121">
    <property type="component" value="Unassembled WGS sequence"/>
</dbReference>
<dbReference type="eggNOG" id="ENOG503140B">
    <property type="taxonomic scope" value="Bacteria"/>
</dbReference>
<sequence>MKLLVRRFLPVFLIVMLCSFAVHKFYVGIYQVNYVPKKKEIQITARIFIDDLEKALEHKYQKRIYLATPKEISETDDFVREYLSEKFVLRVNATAKTLKFLGRETEDNVLICYLTASVPEKINNIALYNAVLMETYEEQQNIVHFNVNGNKKTLLLTHSEPEGEIEF</sequence>
<dbReference type="STRING" id="1121899.GCA_000430025_00809"/>
<evidence type="ECO:0008006" key="3">
    <source>
        <dbReference type="Google" id="ProtNLM"/>
    </source>
</evidence>
<organism evidence="1 2">
    <name type="scientific">Flavobacterium suncheonense GH29-5 = DSM 17707</name>
    <dbReference type="NCBI Taxonomy" id="1121899"/>
    <lineage>
        <taxon>Bacteria</taxon>
        <taxon>Pseudomonadati</taxon>
        <taxon>Bacteroidota</taxon>
        <taxon>Flavobacteriia</taxon>
        <taxon>Flavobacteriales</taxon>
        <taxon>Flavobacteriaceae</taxon>
        <taxon>Flavobacterium</taxon>
    </lineage>
</organism>
<dbReference type="AlphaFoldDB" id="A0A0A2M943"/>
<protein>
    <recommendedName>
        <fullName evidence="3">Peptidase E</fullName>
    </recommendedName>
</protein>
<dbReference type="Pfam" id="PF20420">
    <property type="entry name" value="DUF6702"/>
    <property type="match status" value="1"/>
</dbReference>
<dbReference type="EMBL" id="JRLW01000015">
    <property type="protein sequence ID" value="KGO88789.1"/>
    <property type="molecule type" value="Genomic_DNA"/>
</dbReference>
<dbReference type="RefSeq" id="WP_026979579.1">
    <property type="nucleotide sequence ID" value="NZ_AUCZ01000003.1"/>
</dbReference>
<evidence type="ECO:0000313" key="1">
    <source>
        <dbReference type="EMBL" id="KGO88789.1"/>
    </source>
</evidence>
<gene>
    <name evidence="1" type="ORF">Q764_11175</name>
</gene>
<proteinExistence type="predicted"/>
<keyword evidence="2" id="KW-1185">Reference proteome</keyword>
<dbReference type="InterPro" id="IPR046525">
    <property type="entry name" value="DUF6702"/>
</dbReference>
<comment type="caution">
    <text evidence="1">The sequence shown here is derived from an EMBL/GenBank/DDBJ whole genome shotgun (WGS) entry which is preliminary data.</text>
</comment>
<evidence type="ECO:0000313" key="2">
    <source>
        <dbReference type="Proteomes" id="UP000030121"/>
    </source>
</evidence>
<accession>A0A0A2M943</accession>